<name>A0AAW0G885_9APHY</name>
<feature type="compositionally biased region" description="Low complexity" evidence="1">
    <location>
        <begin position="19"/>
        <end position="29"/>
    </location>
</feature>
<feature type="transmembrane region" description="Helical" evidence="2">
    <location>
        <begin position="121"/>
        <end position="140"/>
    </location>
</feature>
<dbReference type="AlphaFoldDB" id="A0AAW0G885"/>
<sequence length="478" mass="54080">MSRQITSNSTIQASQPQRTSTTVQKTSQSKDAANSLAKVDSNAIDDCLERLRNYRLWTGGLCGYVTLFLVMSHRIILEVPVRAYTRPSSIYQFHFEEGSTDYFPPPRTATQLVSNTIRVRFFWLSSFICCGITLIAGYSIKRRLLRYKTAQVTLPRTSPRPEHMRHLRIMRWRVLETAALMPLLFLTSMFLFLIGISEYLYSLNPFAGSFVLIFIALAMTGSLWLTVGLAHQIQFLFTRDLDLPADPAFPSDDPQRRKEAIALYSDLEINMREKLSKVEGEEVVERVRGVMSQLLCRDIHHLKADNKDLWRELWRMTLRGRAAISQLMIDALNRQVTDWRDSADKEEVVWDPWMDEALTCIDAILASAPDTFALSLEAVSAGKLLVSLLGQNDVVAGKVLACLASRKSTLIGQEIPSIESTQALRNLIAGARQLACTGRVDPLALRQVVLVISNHIQDSLRKKQDEELTGMLSQFNIR</sequence>
<evidence type="ECO:0000259" key="3">
    <source>
        <dbReference type="Pfam" id="PF20153"/>
    </source>
</evidence>
<dbReference type="InterPro" id="IPR045338">
    <property type="entry name" value="DUF6535"/>
</dbReference>
<evidence type="ECO:0000313" key="5">
    <source>
        <dbReference type="Proteomes" id="UP001385951"/>
    </source>
</evidence>
<protein>
    <recommendedName>
        <fullName evidence="3">DUF6535 domain-containing protein</fullName>
    </recommendedName>
</protein>
<comment type="caution">
    <text evidence="4">The sequence shown here is derived from an EMBL/GenBank/DDBJ whole genome shotgun (WGS) entry which is preliminary data.</text>
</comment>
<feature type="transmembrane region" description="Helical" evidence="2">
    <location>
        <begin position="174"/>
        <end position="194"/>
    </location>
</feature>
<feature type="region of interest" description="Disordered" evidence="1">
    <location>
        <begin position="1"/>
        <end position="29"/>
    </location>
</feature>
<proteinExistence type="predicted"/>
<evidence type="ECO:0000256" key="2">
    <source>
        <dbReference type="SAM" id="Phobius"/>
    </source>
</evidence>
<dbReference type="Pfam" id="PF20153">
    <property type="entry name" value="DUF6535"/>
    <property type="match status" value="1"/>
</dbReference>
<feature type="compositionally biased region" description="Polar residues" evidence="1">
    <location>
        <begin position="1"/>
        <end position="18"/>
    </location>
</feature>
<feature type="domain" description="DUF6535" evidence="3">
    <location>
        <begin position="34"/>
        <end position="201"/>
    </location>
</feature>
<gene>
    <name evidence="4" type="ORF">QCA50_008971</name>
</gene>
<feature type="transmembrane region" description="Helical" evidence="2">
    <location>
        <begin position="206"/>
        <end position="230"/>
    </location>
</feature>
<evidence type="ECO:0000256" key="1">
    <source>
        <dbReference type="SAM" id="MobiDB-lite"/>
    </source>
</evidence>
<evidence type="ECO:0000313" key="4">
    <source>
        <dbReference type="EMBL" id="KAK7687752.1"/>
    </source>
</evidence>
<keyword evidence="2" id="KW-0812">Transmembrane</keyword>
<dbReference type="EMBL" id="JASBNA010000012">
    <property type="protein sequence ID" value="KAK7687752.1"/>
    <property type="molecule type" value="Genomic_DNA"/>
</dbReference>
<accession>A0AAW0G885</accession>
<keyword evidence="2" id="KW-1133">Transmembrane helix</keyword>
<organism evidence="4 5">
    <name type="scientific">Cerrena zonata</name>
    <dbReference type="NCBI Taxonomy" id="2478898"/>
    <lineage>
        <taxon>Eukaryota</taxon>
        <taxon>Fungi</taxon>
        <taxon>Dikarya</taxon>
        <taxon>Basidiomycota</taxon>
        <taxon>Agaricomycotina</taxon>
        <taxon>Agaricomycetes</taxon>
        <taxon>Polyporales</taxon>
        <taxon>Cerrenaceae</taxon>
        <taxon>Cerrena</taxon>
    </lineage>
</organism>
<feature type="transmembrane region" description="Helical" evidence="2">
    <location>
        <begin position="56"/>
        <end position="76"/>
    </location>
</feature>
<dbReference type="Proteomes" id="UP001385951">
    <property type="component" value="Unassembled WGS sequence"/>
</dbReference>
<reference evidence="4 5" key="1">
    <citation type="submission" date="2022-09" db="EMBL/GenBank/DDBJ databases">
        <authorList>
            <person name="Palmer J.M."/>
        </authorList>
    </citation>
    <scope>NUCLEOTIDE SEQUENCE [LARGE SCALE GENOMIC DNA]</scope>
    <source>
        <strain evidence="4 5">DSM 7382</strain>
    </source>
</reference>
<keyword evidence="5" id="KW-1185">Reference proteome</keyword>
<keyword evidence="2" id="KW-0472">Membrane</keyword>